<dbReference type="EMBL" id="GBXM01096963">
    <property type="protein sequence ID" value="JAH11614.1"/>
    <property type="molecule type" value="Transcribed_RNA"/>
</dbReference>
<reference evidence="1" key="2">
    <citation type="journal article" date="2015" name="Fish Shellfish Immunol.">
        <title>Early steps in the European eel (Anguilla anguilla)-Vibrio vulnificus interaction in the gills: Role of the RtxA13 toxin.</title>
        <authorList>
            <person name="Callol A."/>
            <person name="Pajuelo D."/>
            <person name="Ebbesson L."/>
            <person name="Teles M."/>
            <person name="MacKenzie S."/>
            <person name="Amaro C."/>
        </authorList>
    </citation>
    <scope>NUCLEOTIDE SEQUENCE</scope>
</reference>
<protein>
    <submittedName>
        <fullName evidence="1">Uncharacterized protein</fullName>
    </submittedName>
</protein>
<evidence type="ECO:0000313" key="1">
    <source>
        <dbReference type="EMBL" id="JAH11614.1"/>
    </source>
</evidence>
<accession>A0A0E9Q4D5</accession>
<dbReference type="AlphaFoldDB" id="A0A0E9Q4D5"/>
<proteinExistence type="predicted"/>
<sequence length="27" mass="3048">MEADSFLSPGHLILLQHTNLAPCNRNR</sequence>
<name>A0A0E9Q4D5_ANGAN</name>
<reference evidence="1" key="1">
    <citation type="submission" date="2014-11" db="EMBL/GenBank/DDBJ databases">
        <authorList>
            <person name="Amaro Gonzalez C."/>
        </authorList>
    </citation>
    <scope>NUCLEOTIDE SEQUENCE</scope>
</reference>
<organism evidence="1">
    <name type="scientific">Anguilla anguilla</name>
    <name type="common">European freshwater eel</name>
    <name type="synonym">Muraena anguilla</name>
    <dbReference type="NCBI Taxonomy" id="7936"/>
    <lineage>
        <taxon>Eukaryota</taxon>
        <taxon>Metazoa</taxon>
        <taxon>Chordata</taxon>
        <taxon>Craniata</taxon>
        <taxon>Vertebrata</taxon>
        <taxon>Euteleostomi</taxon>
        <taxon>Actinopterygii</taxon>
        <taxon>Neopterygii</taxon>
        <taxon>Teleostei</taxon>
        <taxon>Anguilliformes</taxon>
        <taxon>Anguillidae</taxon>
        <taxon>Anguilla</taxon>
    </lineage>
</organism>